<feature type="compositionally biased region" description="Low complexity" evidence="2">
    <location>
        <begin position="260"/>
        <end position="269"/>
    </location>
</feature>
<feature type="transmembrane region" description="Helical" evidence="3">
    <location>
        <begin position="7"/>
        <end position="31"/>
    </location>
</feature>
<evidence type="ECO:0000256" key="2">
    <source>
        <dbReference type="SAM" id="MobiDB-lite"/>
    </source>
</evidence>
<feature type="compositionally biased region" description="Pro residues" evidence="2">
    <location>
        <begin position="250"/>
        <end position="259"/>
    </location>
</feature>
<keyword evidence="3" id="KW-0472">Membrane</keyword>
<dbReference type="SMART" id="SM01088">
    <property type="entry name" value="Col_cuticle_N"/>
    <property type="match status" value="1"/>
</dbReference>
<dbReference type="Pfam" id="PF01484">
    <property type="entry name" value="Col_cuticle_N"/>
    <property type="match status" value="1"/>
</dbReference>
<evidence type="ECO:0000259" key="4">
    <source>
        <dbReference type="SMART" id="SM01088"/>
    </source>
</evidence>
<evidence type="ECO:0000256" key="1">
    <source>
        <dbReference type="ARBA" id="ARBA00022737"/>
    </source>
</evidence>
<keyword evidence="3" id="KW-1133">Transmembrane helix</keyword>
<dbReference type="PANTHER" id="PTHR24637:SF421">
    <property type="entry name" value="CUTICLE COLLAGEN DPY-2"/>
    <property type="match status" value="1"/>
</dbReference>
<feature type="compositionally biased region" description="Polar residues" evidence="2">
    <location>
        <begin position="146"/>
        <end position="158"/>
    </location>
</feature>
<dbReference type="WBParaSite" id="nRc.2.0.1.t32422-RA">
    <property type="protein sequence ID" value="nRc.2.0.1.t32422-RA"/>
    <property type="gene ID" value="nRc.2.0.1.g32422"/>
</dbReference>
<proteinExistence type="predicted"/>
<dbReference type="PANTHER" id="PTHR24637">
    <property type="entry name" value="COLLAGEN"/>
    <property type="match status" value="1"/>
</dbReference>
<dbReference type="Gene3D" id="1.20.5.320">
    <property type="entry name" value="6-Phosphogluconate Dehydrogenase, domain 3"/>
    <property type="match status" value="1"/>
</dbReference>
<evidence type="ECO:0000313" key="5">
    <source>
        <dbReference type="Proteomes" id="UP000887565"/>
    </source>
</evidence>
<feature type="compositionally biased region" description="Basic and acidic residues" evidence="2">
    <location>
        <begin position="214"/>
        <end position="223"/>
    </location>
</feature>
<feature type="domain" description="Nematode cuticle collagen N-terminal" evidence="4">
    <location>
        <begin position="7"/>
        <end position="59"/>
    </location>
</feature>
<dbReference type="GO" id="GO:0042302">
    <property type="term" value="F:structural constituent of cuticle"/>
    <property type="evidence" value="ECO:0007669"/>
    <property type="project" value="InterPro"/>
</dbReference>
<name>A0A915K173_ROMCU</name>
<dbReference type="InterPro" id="IPR002486">
    <property type="entry name" value="Col_cuticle_N"/>
</dbReference>
<dbReference type="Proteomes" id="UP000887565">
    <property type="component" value="Unplaced"/>
</dbReference>
<protein>
    <submittedName>
        <fullName evidence="6">Nematode cuticle collagen N-terminal domain-containing protein</fullName>
    </submittedName>
</protein>
<keyword evidence="3" id="KW-0812">Transmembrane</keyword>
<evidence type="ECO:0000313" key="6">
    <source>
        <dbReference type="WBParaSite" id="nRc.2.0.1.t32422-RA"/>
    </source>
</evidence>
<sequence>MATWTDLIASTSIALSLTSVLFSLAFVPAIVRKVGQIECELQDGVDEYKIMADETWRLLQSQQAFTVLGNFRGKRSPQRPLAAWTGPVDKKGRPIRPKYVGPPGSYAQQQYQSIISFERPSDKPPKIAALPSNYGQGYTIDRESGDTMQKQTPPTNYGQAYRNEMGESDDKQMPPGNYGQAYTTETESSTRATMPSNYGYGYAGPSNENPGSEGRSKPDEHGENVYGEGDQQMIDAHNPVCQCDGEGSCPPGPPGPPGVPGVDGDQGLPGKPGEKGSSGVVPDSFWDKTPEPCIRCPPGPRGAPGRQGRDGKPSLFSWHRAE</sequence>
<evidence type="ECO:0000256" key="3">
    <source>
        <dbReference type="SAM" id="Phobius"/>
    </source>
</evidence>
<feature type="region of interest" description="Disordered" evidence="2">
    <location>
        <begin position="142"/>
        <end position="322"/>
    </location>
</feature>
<feature type="compositionally biased region" description="Polar residues" evidence="2">
    <location>
        <begin position="180"/>
        <end position="196"/>
    </location>
</feature>
<dbReference type="AlphaFoldDB" id="A0A915K173"/>
<keyword evidence="1" id="KW-0677">Repeat</keyword>
<accession>A0A915K173</accession>
<organism evidence="5 6">
    <name type="scientific">Romanomermis culicivorax</name>
    <name type="common">Nematode worm</name>
    <dbReference type="NCBI Taxonomy" id="13658"/>
    <lineage>
        <taxon>Eukaryota</taxon>
        <taxon>Metazoa</taxon>
        <taxon>Ecdysozoa</taxon>
        <taxon>Nematoda</taxon>
        <taxon>Enoplea</taxon>
        <taxon>Dorylaimia</taxon>
        <taxon>Mermithida</taxon>
        <taxon>Mermithoidea</taxon>
        <taxon>Mermithidae</taxon>
        <taxon>Romanomermis</taxon>
    </lineage>
</organism>
<keyword evidence="5" id="KW-1185">Reference proteome</keyword>
<reference evidence="6" key="1">
    <citation type="submission" date="2022-11" db="UniProtKB">
        <authorList>
            <consortium name="WormBaseParasite"/>
        </authorList>
    </citation>
    <scope>IDENTIFICATION</scope>
</reference>